<comment type="similarity">
    <text evidence="1">Belongs to the carbon-nitrogen hydrolase superfamily. BTD/VNN family.</text>
</comment>
<dbReference type="PROSITE" id="PS50263">
    <property type="entry name" value="CN_HYDROLASE"/>
    <property type="match status" value="1"/>
</dbReference>
<dbReference type="SUPFAM" id="SSF56317">
    <property type="entry name" value="Carbon-nitrogen hydrolase"/>
    <property type="match status" value="1"/>
</dbReference>
<evidence type="ECO:0000259" key="3">
    <source>
        <dbReference type="PROSITE" id="PS50263"/>
    </source>
</evidence>
<keyword evidence="5" id="KW-1185">Reference proteome</keyword>
<name>A0ABY7EIT5_MYAAR</name>
<organism evidence="4 5">
    <name type="scientific">Mya arenaria</name>
    <name type="common">Soft-shell clam</name>
    <dbReference type="NCBI Taxonomy" id="6604"/>
    <lineage>
        <taxon>Eukaryota</taxon>
        <taxon>Metazoa</taxon>
        <taxon>Spiralia</taxon>
        <taxon>Lophotrochozoa</taxon>
        <taxon>Mollusca</taxon>
        <taxon>Bivalvia</taxon>
        <taxon>Autobranchia</taxon>
        <taxon>Heteroconchia</taxon>
        <taxon>Euheterodonta</taxon>
        <taxon>Imparidentia</taxon>
        <taxon>Neoheterodontei</taxon>
        <taxon>Myida</taxon>
        <taxon>Myoidea</taxon>
        <taxon>Myidae</taxon>
        <taxon>Mya</taxon>
    </lineage>
</organism>
<evidence type="ECO:0000256" key="1">
    <source>
        <dbReference type="ARBA" id="ARBA00008225"/>
    </source>
</evidence>
<dbReference type="Gene3D" id="1.25.40.10">
    <property type="entry name" value="Tetratricopeptide repeat domain"/>
    <property type="match status" value="1"/>
</dbReference>
<evidence type="ECO:0000313" key="4">
    <source>
        <dbReference type="EMBL" id="WAR08721.1"/>
    </source>
</evidence>
<dbReference type="Proteomes" id="UP001164746">
    <property type="component" value="Chromosome 6"/>
</dbReference>
<gene>
    <name evidence="4" type="ORF">MAR_018679</name>
</gene>
<accession>A0ABY7EIT5</accession>
<dbReference type="InterPro" id="IPR003010">
    <property type="entry name" value="C-N_Hydrolase"/>
</dbReference>
<feature type="repeat" description="TPR" evidence="2">
    <location>
        <begin position="449"/>
        <end position="482"/>
    </location>
</feature>
<keyword evidence="2" id="KW-0802">TPR repeat</keyword>
<evidence type="ECO:0000256" key="2">
    <source>
        <dbReference type="PROSITE-ProRule" id="PRU00339"/>
    </source>
</evidence>
<dbReference type="InterPro" id="IPR011990">
    <property type="entry name" value="TPR-like_helical_dom_sf"/>
</dbReference>
<sequence>VKFLITVGTTICPEEELLKFGGKALLKNTMLEFEIHGLDHADARKLLSATSHKELDGSFCEKISKEFNGNPKALKVAGIALRDFPDCSMNAYPSIRTLTLNSFSGLLQNCFDKLQPVEIQYSLLRLSVFRTNWFDVHVAVHVLEGIASPLHVQFDTKQKTKKFEAECAKQKLTCLENRHFIEADKLQSFTRKGNAKENQLYSLHSIVLRFLHDTCEKTKAMQDELEIAKEKFLWYFCKKFEHYGKENYSSPVAARIALEMNKPHVELFFKLLGERGTRLEDFLSKTKKTKASTSSRCEYVMSTAEFACVPHKRMYFAENQSQIVKNKKQLFEYIYWKSKEAECLLACDRTELAFEKMSGVFNDFRIKVDIATPGKVFPSYTTEGWQTHLTDELFSLTRLYKVFGQALFHIGRKEKNKPRFIIALKNLEIAQAICDNIQHLDIIKKLDRATIQNLIGCVHFELGDVNKALTFHEKALEIVAQDLQFTKDRCHTAIVEYQSNIAACEHQLGLNTKNEKDRRTHFGKAMEMYNKCIDNNKRMGRDNLPPQKEYEKAIADGEKVRRRCLSRYVSPHTELTMAYERLANYKFKLGKRLIEDEGEQVIPKGKLQKAKPLTYRAAVYEHKVILPYPSAKNRLMAVMQMMASLKVYEQQAEIERAKGVDIMVFPEDGIYGYVIKERHVIRWYLEPVPDPKLVDWIPCDEPMRFPQDEVQVYLSCRAKRNNMYVVANMGDIKKCHARVDPNCKPDGFYQFNSNVAYDRHRKFIAKNHVVTDIGFPTAWSITLPYCSAIGYTMSFSVGHQLSGGNIRYPHNNNDFMAAEYSLRQVLFNMSTIRIHPSVDIS</sequence>
<dbReference type="InterPro" id="IPR036526">
    <property type="entry name" value="C-N_Hydrolase_sf"/>
</dbReference>
<dbReference type="PROSITE" id="PS50005">
    <property type="entry name" value="TPR"/>
    <property type="match status" value="1"/>
</dbReference>
<dbReference type="InterPro" id="IPR019734">
    <property type="entry name" value="TPR_rpt"/>
</dbReference>
<evidence type="ECO:0000313" key="5">
    <source>
        <dbReference type="Proteomes" id="UP001164746"/>
    </source>
</evidence>
<dbReference type="PANTHER" id="PTHR10609">
    <property type="entry name" value="BIOTINIDASE-RELATED"/>
    <property type="match status" value="1"/>
</dbReference>
<dbReference type="InterPro" id="IPR040154">
    <property type="entry name" value="Biotinidase/VNN"/>
</dbReference>
<dbReference type="Gene3D" id="3.60.110.10">
    <property type="entry name" value="Carbon-nitrogen hydrolase"/>
    <property type="match status" value="1"/>
</dbReference>
<feature type="domain" description="CN hydrolase" evidence="3">
    <location>
        <begin position="615"/>
        <end position="841"/>
    </location>
</feature>
<dbReference type="PANTHER" id="PTHR10609:SF14">
    <property type="entry name" value="BIOTINIDASE"/>
    <property type="match status" value="1"/>
</dbReference>
<dbReference type="SUPFAM" id="SSF48452">
    <property type="entry name" value="TPR-like"/>
    <property type="match status" value="1"/>
</dbReference>
<proteinExistence type="inferred from homology"/>
<dbReference type="EMBL" id="CP111017">
    <property type="protein sequence ID" value="WAR08721.1"/>
    <property type="molecule type" value="Genomic_DNA"/>
</dbReference>
<protein>
    <submittedName>
        <fullName evidence="4">VNN1-like protein</fullName>
    </submittedName>
</protein>
<reference evidence="4" key="1">
    <citation type="submission" date="2022-11" db="EMBL/GenBank/DDBJ databases">
        <title>Centuries of genome instability and evolution in soft-shell clam transmissible cancer (bioRxiv).</title>
        <authorList>
            <person name="Hart S.F.M."/>
            <person name="Yonemitsu M.A."/>
            <person name="Giersch R.M."/>
            <person name="Beal B.F."/>
            <person name="Arriagada G."/>
            <person name="Davis B.W."/>
            <person name="Ostrander E.A."/>
            <person name="Goff S.P."/>
            <person name="Metzger M.J."/>
        </authorList>
    </citation>
    <scope>NUCLEOTIDE SEQUENCE</scope>
    <source>
        <strain evidence="4">MELC-2E11</strain>
        <tissue evidence="4">Siphon/mantle</tissue>
    </source>
</reference>
<feature type="non-terminal residue" evidence="4">
    <location>
        <position position="1"/>
    </location>
</feature>